<dbReference type="GO" id="GO:0004674">
    <property type="term" value="F:protein serine/threonine kinase activity"/>
    <property type="evidence" value="ECO:0007669"/>
    <property type="project" value="UniProtKB-KW"/>
</dbReference>
<evidence type="ECO:0000256" key="8">
    <source>
        <dbReference type="ARBA" id="ARBA00022840"/>
    </source>
</evidence>
<sequence>MGGTPSKDGSRDSFETLSIFKEKATIDDFEILKYIGKGHFGKVYQVRHKTTSKIYAMKTLKKSQIQKNNQIRNTKNERNVLAKSSHRFIVKLYYAFKTEKKLYLVMDYVSGGELFTHLKSRGPFPESWVRFYAAEILCALNYLHMKNIVYRDLKPENILVQSSGHIKLSDFGLSKSNIEQSNCETVCGTPAYLSPEMLKCEAYGTSVDIWALGILLFELAAGTTPFYHKNRIAMSKRIINTEIVYPSDFSYEFKSLLEGLLRKEPKERLSANEVKRHPFFESIDWEKVEQGLLSPPFIPVTFGDADTSNFREMEIECSPNSPQELLEEPCRSESYSGFSFAEESNNMNINELK</sequence>
<dbReference type="EC" id="2.7.11.1" evidence="2"/>
<gene>
    <name evidence="15" type="ORF">BSTOLATCC_MIC40804</name>
</gene>
<evidence type="ECO:0000256" key="9">
    <source>
        <dbReference type="ARBA" id="ARBA00047899"/>
    </source>
</evidence>
<evidence type="ECO:0000256" key="5">
    <source>
        <dbReference type="ARBA" id="ARBA00022679"/>
    </source>
</evidence>
<dbReference type="Pfam" id="PF00069">
    <property type="entry name" value="Pkinase"/>
    <property type="match status" value="1"/>
</dbReference>
<evidence type="ECO:0000256" key="4">
    <source>
        <dbReference type="ARBA" id="ARBA00022553"/>
    </source>
</evidence>
<keyword evidence="5" id="KW-0808">Transferase</keyword>
<dbReference type="Gene3D" id="1.10.510.10">
    <property type="entry name" value="Transferase(Phosphotransferase) domain 1"/>
    <property type="match status" value="1"/>
</dbReference>
<evidence type="ECO:0000256" key="1">
    <source>
        <dbReference type="ARBA" id="ARBA00009903"/>
    </source>
</evidence>
<dbReference type="SMART" id="SM00133">
    <property type="entry name" value="S_TK_X"/>
    <property type="match status" value="1"/>
</dbReference>
<dbReference type="InterPro" id="IPR017441">
    <property type="entry name" value="Protein_kinase_ATP_BS"/>
</dbReference>
<dbReference type="PROSITE" id="PS50011">
    <property type="entry name" value="PROTEIN_KINASE_DOM"/>
    <property type="match status" value="1"/>
</dbReference>
<keyword evidence="16" id="KW-1185">Reference proteome</keyword>
<keyword evidence="6 11" id="KW-0547">Nucleotide-binding</keyword>
<feature type="domain" description="AGC-kinase C-terminal" evidence="14">
    <location>
        <begin position="281"/>
        <end position="350"/>
    </location>
</feature>
<reference evidence="15" key="1">
    <citation type="submission" date="2021-09" db="EMBL/GenBank/DDBJ databases">
        <authorList>
            <consortium name="AG Swart"/>
            <person name="Singh M."/>
            <person name="Singh A."/>
            <person name="Seah K."/>
            <person name="Emmerich C."/>
        </authorList>
    </citation>
    <scope>NUCLEOTIDE SEQUENCE</scope>
    <source>
        <strain evidence="15">ATCC30299</strain>
    </source>
</reference>
<evidence type="ECO:0000256" key="10">
    <source>
        <dbReference type="ARBA" id="ARBA00048679"/>
    </source>
</evidence>
<dbReference type="SUPFAM" id="SSF56112">
    <property type="entry name" value="Protein kinase-like (PK-like)"/>
    <property type="match status" value="1"/>
</dbReference>
<evidence type="ECO:0000256" key="12">
    <source>
        <dbReference type="RuleBase" id="RU000304"/>
    </source>
</evidence>
<keyword evidence="4" id="KW-0597">Phosphoprotein</keyword>
<dbReference type="GO" id="GO:0005524">
    <property type="term" value="F:ATP binding"/>
    <property type="evidence" value="ECO:0007669"/>
    <property type="project" value="UniProtKB-UniRule"/>
</dbReference>
<keyword evidence="3 12" id="KW-0723">Serine/threonine-protein kinase</keyword>
<evidence type="ECO:0000313" key="15">
    <source>
        <dbReference type="EMBL" id="CAG9326377.1"/>
    </source>
</evidence>
<dbReference type="AlphaFoldDB" id="A0AAU9JSG5"/>
<evidence type="ECO:0000256" key="2">
    <source>
        <dbReference type="ARBA" id="ARBA00012513"/>
    </source>
</evidence>
<evidence type="ECO:0000256" key="11">
    <source>
        <dbReference type="PROSITE-ProRule" id="PRU10141"/>
    </source>
</evidence>
<keyword evidence="8 11" id="KW-0067">ATP-binding</keyword>
<dbReference type="PROSITE" id="PS00108">
    <property type="entry name" value="PROTEIN_KINASE_ST"/>
    <property type="match status" value="1"/>
</dbReference>
<dbReference type="Gene3D" id="3.30.200.20">
    <property type="entry name" value="Phosphorylase Kinase, domain 1"/>
    <property type="match status" value="1"/>
</dbReference>
<comment type="similarity">
    <text evidence="1">Belongs to the protein kinase superfamily. AGC Ser/Thr protein kinase family.</text>
</comment>
<dbReference type="InterPro" id="IPR000961">
    <property type="entry name" value="AGC-kinase_C"/>
</dbReference>
<evidence type="ECO:0000256" key="7">
    <source>
        <dbReference type="ARBA" id="ARBA00022777"/>
    </source>
</evidence>
<evidence type="ECO:0000256" key="3">
    <source>
        <dbReference type="ARBA" id="ARBA00022527"/>
    </source>
</evidence>
<keyword evidence="7" id="KW-0418">Kinase</keyword>
<comment type="catalytic activity">
    <reaction evidence="10">
        <text>L-seryl-[protein] + ATP = O-phospho-L-seryl-[protein] + ADP + H(+)</text>
        <dbReference type="Rhea" id="RHEA:17989"/>
        <dbReference type="Rhea" id="RHEA-COMP:9863"/>
        <dbReference type="Rhea" id="RHEA-COMP:11604"/>
        <dbReference type="ChEBI" id="CHEBI:15378"/>
        <dbReference type="ChEBI" id="CHEBI:29999"/>
        <dbReference type="ChEBI" id="CHEBI:30616"/>
        <dbReference type="ChEBI" id="CHEBI:83421"/>
        <dbReference type="ChEBI" id="CHEBI:456216"/>
        <dbReference type="EC" id="2.7.11.1"/>
    </reaction>
</comment>
<proteinExistence type="inferred from homology"/>
<dbReference type="SMART" id="SM00220">
    <property type="entry name" value="S_TKc"/>
    <property type="match status" value="1"/>
</dbReference>
<protein>
    <recommendedName>
        <fullName evidence="2">non-specific serine/threonine protein kinase</fullName>
        <ecNumber evidence="2">2.7.11.1</ecNumber>
    </recommendedName>
</protein>
<evidence type="ECO:0000259" key="13">
    <source>
        <dbReference type="PROSITE" id="PS50011"/>
    </source>
</evidence>
<dbReference type="PROSITE" id="PS51285">
    <property type="entry name" value="AGC_KINASE_CTER"/>
    <property type="match status" value="1"/>
</dbReference>
<dbReference type="FunFam" id="1.10.510.10:FF:000008">
    <property type="entry name" value="Non-specific serine/threonine protein kinase"/>
    <property type="match status" value="1"/>
</dbReference>
<feature type="domain" description="Protein kinase" evidence="13">
    <location>
        <begin position="29"/>
        <end position="280"/>
    </location>
</feature>
<dbReference type="InterPro" id="IPR000719">
    <property type="entry name" value="Prot_kinase_dom"/>
</dbReference>
<dbReference type="InterPro" id="IPR045270">
    <property type="entry name" value="STKc_AGC"/>
</dbReference>
<comment type="catalytic activity">
    <reaction evidence="9">
        <text>L-threonyl-[protein] + ATP = O-phospho-L-threonyl-[protein] + ADP + H(+)</text>
        <dbReference type="Rhea" id="RHEA:46608"/>
        <dbReference type="Rhea" id="RHEA-COMP:11060"/>
        <dbReference type="Rhea" id="RHEA-COMP:11605"/>
        <dbReference type="ChEBI" id="CHEBI:15378"/>
        <dbReference type="ChEBI" id="CHEBI:30013"/>
        <dbReference type="ChEBI" id="CHEBI:30616"/>
        <dbReference type="ChEBI" id="CHEBI:61977"/>
        <dbReference type="ChEBI" id="CHEBI:456216"/>
        <dbReference type="EC" id="2.7.11.1"/>
    </reaction>
</comment>
<dbReference type="PANTHER" id="PTHR24351">
    <property type="entry name" value="RIBOSOMAL PROTEIN S6 KINASE"/>
    <property type="match status" value="1"/>
</dbReference>
<dbReference type="PROSITE" id="PS00107">
    <property type="entry name" value="PROTEIN_KINASE_ATP"/>
    <property type="match status" value="1"/>
</dbReference>
<dbReference type="InterPro" id="IPR011009">
    <property type="entry name" value="Kinase-like_dom_sf"/>
</dbReference>
<feature type="binding site" evidence="11">
    <location>
        <position position="58"/>
    </location>
    <ligand>
        <name>ATP</name>
        <dbReference type="ChEBI" id="CHEBI:30616"/>
    </ligand>
</feature>
<dbReference type="FunFam" id="3.30.200.20:FF:000524">
    <property type="entry name" value="Non-specific serine/threonine protein kinase"/>
    <property type="match status" value="1"/>
</dbReference>
<evidence type="ECO:0000313" key="16">
    <source>
        <dbReference type="Proteomes" id="UP001162131"/>
    </source>
</evidence>
<evidence type="ECO:0000259" key="14">
    <source>
        <dbReference type="PROSITE" id="PS51285"/>
    </source>
</evidence>
<comment type="caution">
    <text evidence="15">The sequence shown here is derived from an EMBL/GenBank/DDBJ whole genome shotgun (WGS) entry which is preliminary data.</text>
</comment>
<dbReference type="InterPro" id="IPR008271">
    <property type="entry name" value="Ser/Thr_kinase_AS"/>
</dbReference>
<evidence type="ECO:0000256" key="6">
    <source>
        <dbReference type="ARBA" id="ARBA00022741"/>
    </source>
</evidence>
<accession>A0AAU9JSG5</accession>
<dbReference type="EMBL" id="CAJZBQ010000040">
    <property type="protein sequence ID" value="CAG9326377.1"/>
    <property type="molecule type" value="Genomic_DNA"/>
</dbReference>
<dbReference type="Proteomes" id="UP001162131">
    <property type="component" value="Unassembled WGS sequence"/>
</dbReference>
<dbReference type="CDD" id="cd05123">
    <property type="entry name" value="STKc_AGC"/>
    <property type="match status" value="1"/>
</dbReference>
<organism evidence="15 16">
    <name type="scientific">Blepharisma stoltei</name>
    <dbReference type="NCBI Taxonomy" id="1481888"/>
    <lineage>
        <taxon>Eukaryota</taxon>
        <taxon>Sar</taxon>
        <taxon>Alveolata</taxon>
        <taxon>Ciliophora</taxon>
        <taxon>Postciliodesmatophora</taxon>
        <taxon>Heterotrichea</taxon>
        <taxon>Heterotrichida</taxon>
        <taxon>Blepharismidae</taxon>
        <taxon>Blepharisma</taxon>
    </lineage>
</organism>
<name>A0AAU9JSG5_9CILI</name>